<dbReference type="EMBL" id="BGZK01000999">
    <property type="protein sequence ID" value="GBP68016.1"/>
    <property type="molecule type" value="Genomic_DNA"/>
</dbReference>
<evidence type="ECO:0000313" key="1">
    <source>
        <dbReference type="EMBL" id="GBP68016.1"/>
    </source>
</evidence>
<keyword evidence="2" id="KW-1185">Reference proteome</keyword>
<accession>A0A4C1XWU2</accession>
<dbReference type="Proteomes" id="UP000299102">
    <property type="component" value="Unassembled WGS sequence"/>
</dbReference>
<protein>
    <submittedName>
        <fullName evidence="1">Uncharacterized protein</fullName>
    </submittedName>
</protein>
<reference evidence="1 2" key="1">
    <citation type="journal article" date="2019" name="Commun. Biol.">
        <title>The bagworm genome reveals a unique fibroin gene that provides high tensile strength.</title>
        <authorList>
            <person name="Kono N."/>
            <person name="Nakamura H."/>
            <person name="Ohtoshi R."/>
            <person name="Tomita M."/>
            <person name="Numata K."/>
            <person name="Arakawa K."/>
        </authorList>
    </citation>
    <scope>NUCLEOTIDE SEQUENCE [LARGE SCALE GENOMIC DNA]</scope>
</reference>
<organism evidence="1 2">
    <name type="scientific">Eumeta variegata</name>
    <name type="common">Bagworm moth</name>
    <name type="synonym">Eumeta japonica</name>
    <dbReference type="NCBI Taxonomy" id="151549"/>
    <lineage>
        <taxon>Eukaryota</taxon>
        <taxon>Metazoa</taxon>
        <taxon>Ecdysozoa</taxon>
        <taxon>Arthropoda</taxon>
        <taxon>Hexapoda</taxon>
        <taxon>Insecta</taxon>
        <taxon>Pterygota</taxon>
        <taxon>Neoptera</taxon>
        <taxon>Endopterygota</taxon>
        <taxon>Lepidoptera</taxon>
        <taxon>Glossata</taxon>
        <taxon>Ditrysia</taxon>
        <taxon>Tineoidea</taxon>
        <taxon>Psychidae</taxon>
        <taxon>Oiketicinae</taxon>
        <taxon>Eumeta</taxon>
    </lineage>
</organism>
<evidence type="ECO:0000313" key="2">
    <source>
        <dbReference type="Proteomes" id="UP000299102"/>
    </source>
</evidence>
<sequence length="96" mass="11155">MHAHSNASLISNHVRDSVRAIEALHCKAEKPSALASVNMFQALQELCRLRCFAWTMSDSRRQYRLKPPFLQPLIPAETAVRRYFAWRGSSYRSSFW</sequence>
<dbReference type="AlphaFoldDB" id="A0A4C1XWU2"/>
<comment type="caution">
    <text evidence="1">The sequence shown here is derived from an EMBL/GenBank/DDBJ whole genome shotgun (WGS) entry which is preliminary data.</text>
</comment>
<gene>
    <name evidence="1" type="ORF">EVAR_103976_1</name>
</gene>
<name>A0A4C1XWU2_EUMVA</name>
<proteinExistence type="predicted"/>